<comment type="caution">
    <text evidence="4">The sequence shown here is derived from an EMBL/GenBank/DDBJ whole genome shotgun (WGS) entry which is preliminary data.</text>
</comment>
<dbReference type="GO" id="GO:0003677">
    <property type="term" value="F:DNA binding"/>
    <property type="evidence" value="ECO:0007669"/>
    <property type="project" value="UniProtKB-KW"/>
</dbReference>
<organism evidence="4 5">
    <name type="scientific">Phocaeicola vulgatus</name>
    <name type="common">Bacteroides vulgatus</name>
    <dbReference type="NCBI Taxonomy" id="821"/>
    <lineage>
        <taxon>Bacteria</taxon>
        <taxon>Pseudomonadati</taxon>
        <taxon>Bacteroidota</taxon>
        <taxon>Bacteroidia</taxon>
        <taxon>Bacteroidales</taxon>
        <taxon>Bacteroidaceae</taxon>
        <taxon>Phocaeicola</taxon>
    </lineage>
</organism>
<dbReference type="PROSITE" id="PS51898">
    <property type="entry name" value="TYR_RECOMBINASE"/>
    <property type="match status" value="1"/>
</dbReference>
<dbReference type="AlphaFoldDB" id="A0A1Q6JJK9"/>
<dbReference type="InterPro" id="IPR025269">
    <property type="entry name" value="SAM-like_dom"/>
</dbReference>
<evidence type="ECO:0000313" key="4">
    <source>
        <dbReference type="EMBL" id="OKZ53269.1"/>
    </source>
</evidence>
<dbReference type="GO" id="GO:0015074">
    <property type="term" value="P:DNA integration"/>
    <property type="evidence" value="ECO:0007669"/>
    <property type="project" value="InterPro"/>
</dbReference>
<dbReference type="InterPro" id="IPR010998">
    <property type="entry name" value="Integrase_recombinase_N"/>
</dbReference>
<dbReference type="InterPro" id="IPR013762">
    <property type="entry name" value="Integrase-like_cat_sf"/>
</dbReference>
<dbReference type="CDD" id="cd01185">
    <property type="entry name" value="INTN1_C_like"/>
    <property type="match status" value="1"/>
</dbReference>
<comment type="similarity">
    <text evidence="1">Belongs to the 'phage' integrase family.</text>
</comment>
<gene>
    <name evidence="4" type="ORF">BHV80_04315</name>
</gene>
<name>A0A1Q6JJK9_PHOVU</name>
<dbReference type="Gene3D" id="1.10.443.10">
    <property type="entry name" value="Intergrase catalytic core"/>
    <property type="match status" value="1"/>
</dbReference>
<dbReference type="InterPro" id="IPR035386">
    <property type="entry name" value="Arm-DNA-bind_5"/>
</dbReference>
<dbReference type="InterPro" id="IPR002104">
    <property type="entry name" value="Integrase_catalytic"/>
</dbReference>
<proteinExistence type="inferred from homology"/>
<dbReference type="GO" id="GO:0006310">
    <property type="term" value="P:DNA recombination"/>
    <property type="evidence" value="ECO:0007669"/>
    <property type="project" value="UniProtKB-KW"/>
</dbReference>
<keyword evidence="3" id="KW-0233">DNA recombination</keyword>
<keyword evidence="2" id="KW-0238">DNA-binding</keyword>
<evidence type="ECO:0000256" key="2">
    <source>
        <dbReference type="ARBA" id="ARBA00023125"/>
    </source>
</evidence>
<reference evidence="4 5" key="1">
    <citation type="journal article" date="2016" name="Nat. Biotechnol.">
        <title>Measurement of bacterial replication rates in microbial communities.</title>
        <authorList>
            <person name="Brown C.T."/>
            <person name="Olm M.R."/>
            <person name="Thomas B.C."/>
            <person name="Banfield J.F."/>
        </authorList>
    </citation>
    <scope>NUCLEOTIDE SEQUENCE [LARGE SCALE GENOMIC DNA]</scope>
    <source>
        <strain evidence="4">42_262</strain>
    </source>
</reference>
<dbReference type="Proteomes" id="UP000186631">
    <property type="component" value="Unassembled WGS sequence"/>
</dbReference>
<evidence type="ECO:0000313" key="5">
    <source>
        <dbReference type="Proteomes" id="UP000186631"/>
    </source>
</evidence>
<dbReference type="Pfam" id="PF13102">
    <property type="entry name" value="Phage_int_SAM_5"/>
    <property type="match status" value="1"/>
</dbReference>
<dbReference type="InterPro" id="IPR050090">
    <property type="entry name" value="Tyrosine_recombinase_XerCD"/>
</dbReference>
<evidence type="ECO:0000256" key="3">
    <source>
        <dbReference type="ARBA" id="ARBA00023172"/>
    </source>
</evidence>
<dbReference type="Gene3D" id="1.10.150.130">
    <property type="match status" value="1"/>
</dbReference>
<dbReference type="EMBL" id="MNQV01000096">
    <property type="protein sequence ID" value="OKZ53269.1"/>
    <property type="molecule type" value="Genomic_DNA"/>
</dbReference>
<accession>A0A1Q6JJK9</accession>
<dbReference type="RefSeq" id="WP_117830262.1">
    <property type="nucleotide sequence ID" value="NZ_CAXUDV010000069.1"/>
</dbReference>
<dbReference type="PANTHER" id="PTHR30349">
    <property type="entry name" value="PHAGE INTEGRASE-RELATED"/>
    <property type="match status" value="1"/>
</dbReference>
<dbReference type="PANTHER" id="PTHR30349:SF64">
    <property type="entry name" value="PROPHAGE INTEGRASE INTD-RELATED"/>
    <property type="match status" value="1"/>
</dbReference>
<dbReference type="Pfam" id="PF17293">
    <property type="entry name" value="Arm-DNA-bind_5"/>
    <property type="match status" value="1"/>
</dbReference>
<sequence length="411" mass="47283">MKQGTMNILFFILKTKLLKNGEAPILMRITIDGHYEEARIQRSVLPKQWDSAKGCSKGKDRTAKELNAYIAELSALALQKHKELMLELALITPKLLLKRVFGKETEMRTLLGTMNEEIEKMKKAVNIDYAPVTINRYINVMKKLQKAIPDFYGKEDITFHELNSDFIATFDLFLKTEAGLCRNTIVRYMKCFKRITNMALAKEWMRKDPFYGYKMAQDETDPVFLTYPELKSIMEKEFTIPRLALVRDIFVFAAFTGLAFADVSTLTKDNLVQDNNGDWWIRKGRVKLERRHRASSVCNIPLLPVPLAILKKYEEHPICRKKSLCLPVICNQRMNSYLKEIADLCNIRKNLTTHTARHTFATTITLANKVPLQDVSVMLGHASTRMTQHYARVLNPSLKEAMDNVKNALAQ</sequence>
<protein>
    <submittedName>
        <fullName evidence="4">Integrase</fullName>
    </submittedName>
</protein>
<dbReference type="SUPFAM" id="SSF56349">
    <property type="entry name" value="DNA breaking-rejoining enzymes"/>
    <property type="match status" value="1"/>
</dbReference>
<dbReference type="InterPro" id="IPR011010">
    <property type="entry name" value="DNA_brk_join_enz"/>
</dbReference>
<dbReference type="Pfam" id="PF00589">
    <property type="entry name" value="Phage_integrase"/>
    <property type="match status" value="1"/>
</dbReference>
<evidence type="ECO:0000256" key="1">
    <source>
        <dbReference type="ARBA" id="ARBA00008857"/>
    </source>
</evidence>